<sequence length="234" mass="25650">MPNRKPTIPTCNMTQSNLSKHKLPAIADTTPHRSPSPSPSTSPTAKDHPPPRTKPSPCRSAKKTTSCILAPHLDQLKGEPAPHQWNTPNHPQHADTSWLGGPCCLATKTTSRTWINPKGNLLRITGIHRPRPRSPPTSPTLKPGSIVEVIFNGFDPVRAPHFAWIYRKTRGARSAPAAHAPTTPLHVVTESNWPNCRRTDSALIPTTGDLHSHTWWSTGSTSTYLVIRSSQSLK</sequence>
<feature type="region of interest" description="Disordered" evidence="1">
    <location>
        <begin position="1"/>
        <end position="63"/>
    </location>
</feature>
<gene>
    <name evidence="2" type="ORF">BDK51DRAFT_51677</name>
</gene>
<proteinExistence type="predicted"/>
<evidence type="ECO:0000313" key="3">
    <source>
        <dbReference type="Proteomes" id="UP000269721"/>
    </source>
</evidence>
<reference evidence="3" key="1">
    <citation type="journal article" date="2018" name="Nat. Microbiol.">
        <title>Leveraging single-cell genomics to expand the fungal tree of life.</title>
        <authorList>
            <person name="Ahrendt S.R."/>
            <person name="Quandt C.A."/>
            <person name="Ciobanu D."/>
            <person name="Clum A."/>
            <person name="Salamov A."/>
            <person name="Andreopoulos B."/>
            <person name="Cheng J.F."/>
            <person name="Woyke T."/>
            <person name="Pelin A."/>
            <person name="Henrissat B."/>
            <person name="Reynolds N.K."/>
            <person name="Benny G.L."/>
            <person name="Smith M.E."/>
            <person name="James T.Y."/>
            <person name="Grigoriev I.V."/>
        </authorList>
    </citation>
    <scope>NUCLEOTIDE SEQUENCE [LARGE SCALE GENOMIC DNA]</scope>
</reference>
<evidence type="ECO:0000256" key="1">
    <source>
        <dbReference type="SAM" id="MobiDB-lite"/>
    </source>
</evidence>
<dbReference type="EMBL" id="KZ995534">
    <property type="protein sequence ID" value="RKO90480.1"/>
    <property type="molecule type" value="Genomic_DNA"/>
</dbReference>
<protein>
    <submittedName>
        <fullName evidence="2">Uncharacterized protein</fullName>
    </submittedName>
</protein>
<name>A0A4P9WHC6_9FUNG</name>
<dbReference type="AlphaFoldDB" id="A0A4P9WHC6"/>
<keyword evidence="3" id="KW-1185">Reference proteome</keyword>
<feature type="compositionally biased region" description="Polar residues" evidence="1">
    <location>
        <begin position="9"/>
        <end position="18"/>
    </location>
</feature>
<evidence type="ECO:0000313" key="2">
    <source>
        <dbReference type="EMBL" id="RKO90480.1"/>
    </source>
</evidence>
<accession>A0A4P9WHC6</accession>
<dbReference type="Proteomes" id="UP000269721">
    <property type="component" value="Unassembled WGS sequence"/>
</dbReference>
<organism evidence="2 3">
    <name type="scientific">Blyttiomyces helicus</name>
    <dbReference type="NCBI Taxonomy" id="388810"/>
    <lineage>
        <taxon>Eukaryota</taxon>
        <taxon>Fungi</taxon>
        <taxon>Fungi incertae sedis</taxon>
        <taxon>Chytridiomycota</taxon>
        <taxon>Chytridiomycota incertae sedis</taxon>
        <taxon>Chytridiomycetes</taxon>
        <taxon>Chytridiomycetes incertae sedis</taxon>
        <taxon>Blyttiomyces</taxon>
    </lineage>
</organism>